<evidence type="ECO:0000256" key="1">
    <source>
        <dbReference type="SAM" id="MobiDB-lite"/>
    </source>
</evidence>
<sequence length="349" mass="38554">MPTVPTQRSLRGSQPTRARPRIANSTEHQAALAARLTARDRWLLRMLHEHRVLTSQQITDLAFPSGRAARQRLLELYQWSVLDRFQPFTTHGAAPMHYVLAPAGASVLAAEDGLDVKDLGYRRDRAFGIAYSLHLAHTIGINQWFTSLISRARHDPTTAVTAWWSETRVAAHFGDLVRPDAYGRWQADDREIEFFLEYDTGTEALAVLTRKLHGYARLAEATGITTPLLLWLPTTRREAGARRALTRARADLDHPHRLPIATATADHPDATPADAIWLPLDATGAGARRALHHLPDSRHHQNRPTPTPAAPETTTAPTAPALVLPPPDPCPPAPGIGTDTAPDRDRHGR</sequence>
<dbReference type="InterPro" id="IPR025855">
    <property type="entry name" value="Replic_Relax"/>
</dbReference>
<dbReference type="EMBL" id="CP016076">
    <property type="protein sequence ID" value="APU15294.1"/>
    <property type="molecule type" value="Genomic_DNA"/>
</dbReference>
<protein>
    <submittedName>
        <fullName evidence="2">Replication-relaxation</fullName>
    </submittedName>
</protein>
<feature type="compositionally biased region" description="Pro residues" evidence="1">
    <location>
        <begin position="323"/>
        <end position="334"/>
    </location>
</feature>
<dbReference type="KEGG" id="acad:UA74_16230"/>
<feature type="region of interest" description="Disordered" evidence="1">
    <location>
        <begin position="1"/>
        <end position="22"/>
    </location>
</feature>
<feature type="compositionally biased region" description="Low complexity" evidence="1">
    <location>
        <begin position="310"/>
        <end position="322"/>
    </location>
</feature>
<dbReference type="AlphaFoldDB" id="A0AAC9LEB7"/>
<name>A0AAC9LEB7_9PSEU</name>
<keyword evidence="3" id="KW-1185">Reference proteome</keyword>
<dbReference type="Proteomes" id="UP000185511">
    <property type="component" value="Chromosome"/>
</dbReference>
<dbReference type="Pfam" id="PF13814">
    <property type="entry name" value="Replic_Relax"/>
    <property type="match status" value="1"/>
</dbReference>
<organism evidence="2 3">
    <name type="scientific">Actinoalloteichus fjordicus</name>
    <dbReference type="NCBI Taxonomy" id="1612552"/>
    <lineage>
        <taxon>Bacteria</taxon>
        <taxon>Bacillati</taxon>
        <taxon>Actinomycetota</taxon>
        <taxon>Actinomycetes</taxon>
        <taxon>Pseudonocardiales</taxon>
        <taxon>Pseudonocardiaceae</taxon>
        <taxon>Actinoalloteichus</taxon>
    </lineage>
</organism>
<evidence type="ECO:0000313" key="3">
    <source>
        <dbReference type="Proteomes" id="UP000185511"/>
    </source>
</evidence>
<gene>
    <name evidence="2" type="ORF">UA74_16230</name>
</gene>
<feature type="compositionally biased region" description="Polar residues" evidence="1">
    <location>
        <begin position="1"/>
        <end position="16"/>
    </location>
</feature>
<accession>A0AAC9LEB7</accession>
<proteinExistence type="predicted"/>
<reference evidence="3" key="1">
    <citation type="submission" date="2016-06" db="EMBL/GenBank/DDBJ databases">
        <title>Complete genome sequence of Actinoalloteichus fjordicus DSM 46855 (=ADI127-17), type strain of the new species Actinoalloteichus fjordicus.</title>
        <authorList>
            <person name="Ruckert C."/>
            <person name="Nouioui I."/>
            <person name="Willmese J."/>
            <person name="van Wezel G."/>
            <person name="Klenk H.-P."/>
            <person name="Kalinowski J."/>
            <person name="Zotchev S.B."/>
        </authorList>
    </citation>
    <scope>NUCLEOTIDE SEQUENCE [LARGE SCALE GENOMIC DNA]</scope>
    <source>
        <strain evidence="3">ADI127-7</strain>
    </source>
</reference>
<evidence type="ECO:0000313" key="2">
    <source>
        <dbReference type="EMBL" id="APU15294.1"/>
    </source>
</evidence>
<dbReference type="RefSeq" id="WP_075764770.1">
    <property type="nucleotide sequence ID" value="NZ_CP016076.1"/>
</dbReference>
<feature type="region of interest" description="Disordered" evidence="1">
    <location>
        <begin position="294"/>
        <end position="349"/>
    </location>
</feature>